<organism evidence="1 2">
    <name type="scientific">Sphingomonas paucimobilis NBRC 13935</name>
    <dbReference type="NCBI Taxonomy" id="1219050"/>
    <lineage>
        <taxon>Bacteria</taxon>
        <taxon>Pseudomonadati</taxon>
        <taxon>Pseudomonadota</taxon>
        <taxon>Alphaproteobacteria</taxon>
        <taxon>Sphingomonadales</taxon>
        <taxon>Sphingomonadaceae</taxon>
        <taxon>Sphingomonas</taxon>
    </lineage>
</organism>
<gene>
    <name evidence="1" type="ORF">SP6_14_03250</name>
</gene>
<protein>
    <submittedName>
        <fullName evidence="1">DNA, contig: SP614</fullName>
    </submittedName>
</protein>
<dbReference type="Proteomes" id="UP000032025">
    <property type="component" value="Unassembled WGS sequence"/>
</dbReference>
<evidence type="ECO:0000313" key="1">
    <source>
        <dbReference type="EMBL" id="GAN13167.1"/>
    </source>
</evidence>
<comment type="caution">
    <text evidence="1">The sequence shown here is derived from an EMBL/GenBank/DDBJ whole genome shotgun (WGS) entry which is preliminary data.</text>
</comment>
<dbReference type="EMBL" id="BBJS01000014">
    <property type="protein sequence ID" value="GAN13167.1"/>
    <property type="molecule type" value="Genomic_DNA"/>
</dbReference>
<dbReference type="RefSeq" id="WP_007403319.1">
    <property type="nucleotide sequence ID" value="NZ_BBJS01000014.1"/>
</dbReference>
<name>A0A0C9NAB0_SPHPI</name>
<evidence type="ECO:0000313" key="2">
    <source>
        <dbReference type="Proteomes" id="UP000032025"/>
    </source>
</evidence>
<dbReference type="AlphaFoldDB" id="A0A0C9NAB0"/>
<sequence>MITIDPNDAAAVARDTQSTFRQMDDALRSAATLTISFLNAVSDSGVTAKESQRILSVFHKSQGDLVAARGGMTDATAMMTGIQRRSNIAETGFGCPGPNNPLDYAQEKQPLRIVA</sequence>
<accession>A0A0C9NAB0</accession>
<dbReference type="GeneID" id="78529075"/>
<proteinExistence type="predicted"/>
<keyword evidence="2" id="KW-1185">Reference proteome</keyword>
<reference evidence="1 2" key="1">
    <citation type="submission" date="2014-08" db="EMBL/GenBank/DDBJ databases">
        <title>Whole genome shotgun sequence of Sphingomonas paucimobilis NBRC 13935.</title>
        <authorList>
            <person name="Hosoyama A."/>
            <person name="Hashimoto M."/>
            <person name="Hosoyama Y."/>
            <person name="Noguchi M."/>
            <person name="Uohara A."/>
            <person name="Ohji S."/>
            <person name="Katano-Makiyama Y."/>
            <person name="Ichikawa N."/>
            <person name="Kimura A."/>
            <person name="Yamazoe A."/>
            <person name="Fujita N."/>
        </authorList>
    </citation>
    <scope>NUCLEOTIDE SEQUENCE [LARGE SCALE GENOMIC DNA]</scope>
    <source>
        <strain evidence="1 2">NBRC 13935</strain>
    </source>
</reference>